<dbReference type="Gene3D" id="3.40.390.10">
    <property type="entry name" value="Collagenase (Catalytic Domain)"/>
    <property type="match status" value="1"/>
</dbReference>
<dbReference type="OrthoDB" id="7867452at2759"/>
<dbReference type="SUPFAM" id="SSF55486">
    <property type="entry name" value="Metalloproteases ('zincins'), catalytic domain"/>
    <property type="match status" value="1"/>
</dbReference>
<evidence type="ECO:0000313" key="1">
    <source>
        <dbReference type="EMBL" id="RWS00014.1"/>
    </source>
</evidence>
<gene>
    <name evidence="1" type="ORF">B4U80_14807</name>
</gene>
<dbReference type="PANTHER" id="PTHR11733:SF240">
    <property type="entry name" value="GH14155P-RELATED"/>
    <property type="match status" value="1"/>
</dbReference>
<dbReference type="VEuPathDB" id="VectorBase:LDEU014512"/>
<dbReference type="EMBL" id="NCKV01061212">
    <property type="protein sequence ID" value="RWS00014.1"/>
    <property type="molecule type" value="Genomic_DNA"/>
</dbReference>
<name>A0A443QAI2_9ACAR</name>
<dbReference type="InterPro" id="IPR000718">
    <property type="entry name" value="Peptidase_M13"/>
</dbReference>
<dbReference type="GO" id="GO:0004222">
    <property type="term" value="F:metalloendopeptidase activity"/>
    <property type="evidence" value="ECO:0007669"/>
    <property type="project" value="InterPro"/>
</dbReference>
<dbReference type="PANTHER" id="PTHR11733">
    <property type="entry name" value="ZINC METALLOPROTEASE FAMILY M13 NEPRILYSIN-RELATED"/>
    <property type="match status" value="1"/>
</dbReference>
<dbReference type="Gene3D" id="1.10.1380.10">
    <property type="entry name" value="Neutral endopeptidase , domain2"/>
    <property type="match status" value="1"/>
</dbReference>
<evidence type="ECO:0000313" key="2">
    <source>
        <dbReference type="Proteomes" id="UP000288716"/>
    </source>
</evidence>
<feature type="non-terminal residue" evidence="1">
    <location>
        <position position="163"/>
    </location>
</feature>
<dbReference type="GO" id="GO:0016485">
    <property type="term" value="P:protein processing"/>
    <property type="evidence" value="ECO:0007669"/>
    <property type="project" value="TreeGrafter"/>
</dbReference>
<dbReference type="GO" id="GO:0005886">
    <property type="term" value="C:plasma membrane"/>
    <property type="evidence" value="ECO:0007669"/>
    <property type="project" value="TreeGrafter"/>
</dbReference>
<reference evidence="1 2" key="1">
    <citation type="journal article" date="2018" name="Gigascience">
        <title>Genomes of trombidid mites reveal novel predicted allergens and laterally-transferred genes associated with secondary metabolism.</title>
        <authorList>
            <person name="Dong X."/>
            <person name="Chaisiri K."/>
            <person name="Xia D."/>
            <person name="Armstrong S.D."/>
            <person name="Fang Y."/>
            <person name="Donnelly M.J."/>
            <person name="Kadowaki T."/>
            <person name="McGarry J.W."/>
            <person name="Darby A.C."/>
            <person name="Makepeace B.L."/>
        </authorList>
    </citation>
    <scope>NUCLEOTIDE SEQUENCE [LARGE SCALE GENOMIC DNA]</scope>
    <source>
        <strain evidence="1">UoL-UT</strain>
    </source>
</reference>
<organism evidence="1 2">
    <name type="scientific">Leptotrombidium deliense</name>
    <dbReference type="NCBI Taxonomy" id="299467"/>
    <lineage>
        <taxon>Eukaryota</taxon>
        <taxon>Metazoa</taxon>
        <taxon>Ecdysozoa</taxon>
        <taxon>Arthropoda</taxon>
        <taxon>Chelicerata</taxon>
        <taxon>Arachnida</taxon>
        <taxon>Acari</taxon>
        <taxon>Acariformes</taxon>
        <taxon>Trombidiformes</taxon>
        <taxon>Prostigmata</taxon>
        <taxon>Anystina</taxon>
        <taxon>Parasitengona</taxon>
        <taxon>Trombiculoidea</taxon>
        <taxon>Trombiculidae</taxon>
        <taxon>Leptotrombidium</taxon>
    </lineage>
</organism>
<dbReference type="AlphaFoldDB" id="A0A443QAI2"/>
<sequence length="163" mass="18723">MEDTAEQDVQQMIDVIISTLKDKVDSFSWIRGDKDLNIIRNKIEELSPSSSIGVGHPRDIDDMSKMARNYNGYTLTRNFLNNIFDGYRFKRTVEERKLTNPSGSVNLNWNIKPTDIRARYEYAGNQLTVGMGLFQYPFYERSLPIAMKFGALGFQIGSAMMNF</sequence>
<dbReference type="InterPro" id="IPR024079">
    <property type="entry name" value="MetalloPept_cat_dom_sf"/>
</dbReference>
<dbReference type="PROSITE" id="PS51885">
    <property type="entry name" value="NEPRILYSIN"/>
    <property type="match status" value="1"/>
</dbReference>
<dbReference type="Proteomes" id="UP000288716">
    <property type="component" value="Unassembled WGS sequence"/>
</dbReference>
<keyword evidence="2" id="KW-1185">Reference proteome</keyword>
<proteinExistence type="predicted"/>
<protein>
    <submittedName>
        <fullName evidence="1">Endothelin-converting enzyme 1-like protein 3</fullName>
    </submittedName>
</protein>
<dbReference type="InterPro" id="IPR042089">
    <property type="entry name" value="Peptidase_M13_dom_2"/>
</dbReference>
<accession>A0A443QAI2</accession>
<comment type="caution">
    <text evidence="1">The sequence shown here is derived from an EMBL/GenBank/DDBJ whole genome shotgun (WGS) entry which is preliminary data.</text>
</comment>